<organism evidence="4 5">
    <name type="scientific">Sphingopyxis macrogoltabida</name>
    <name type="common">Sphingomonas macrogoltabidus</name>
    <dbReference type="NCBI Taxonomy" id="33050"/>
    <lineage>
        <taxon>Bacteria</taxon>
        <taxon>Pseudomonadati</taxon>
        <taxon>Pseudomonadota</taxon>
        <taxon>Alphaproteobacteria</taxon>
        <taxon>Sphingomonadales</taxon>
        <taxon>Sphingomonadaceae</taxon>
        <taxon>Sphingopyxis</taxon>
    </lineage>
</organism>
<evidence type="ECO:0000256" key="3">
    <source>
        <dbReference type="SAM" id="SignalP"/>
    </source>
</evidence>
<feature type="signal peptide" evidence="3">
    <location>
        <begin position="1"/>
        <end position="23"/>
    </location>
</feature>
<dbReference type="Proteomes" id="UP000248597">
    <property type="component" value="Unassembled WGS sequence"/>
</dbReference>
<dbReference type="Gene3D" id="3.90.730.10">
    <property type="entry name" value="Ribonuclease T2-like"/>
    <property type="match status" value="1"/>
</dbReference>
<protein>
    <submittedName>
        <fullName evidence="4">Ribonuclease T(2)</fullName>
    </submittedName>
</protein>
<dbReference type="InterPro" id="IPR036430">
    <property type="entry name" value="RNase_T2-like_sf"/>
</dbReference>
<dbReference type="Pfam" id="PF00445">
    <property type="entry name" value="Ribonuclease_T2"/>
    <property type="match status" value="1"/>
</dbReference>
<sequence>MRWCDGRGVALAAALLSPGLAHAQAASCQAPDRVSVPRLEQPPRGEPARSPAIAGYLLAMSWSPQHCSGVRNPKGARDRFQCSGENGRFGWVLHGLWPEAATRDYPQWCRPAKIVPQAVLRRHMCMTPSAQLLQHEWAKHGTCMSPHPAAYFRAADILFRAVRFPDMKALAAGPQTAGSVRRAFAAVNPGISEPMVAVTTSRDGWLSEVRLCLGPRMRPQRCLPFQRGLADGRGVRIRSMPAG</sequence>
<evidence type="ECO:0000313" key="4">
    <source>
        <dbReference type="EMBL" id="PZQ23079.1"/>
    </source>
</evidence>
<dbReference type="SUPFAM" id="SSF55895">
    <property type="entry name" value="Ribonuclease Rh-like"/>
    <property type="match status" value="1"/>
</dbReference>
<dbReference type="PANTHER" id="PTHR11240">
    <property type="entry name" value="RIBONUCLEASE T2"/>
    <property type="match status" value="1"/>
</dbReference>
<name>A0A2W5L3W7_SPHMC</name>
<dbReference type="GO" id="GO:0003723">
    <property type="term" value="F:RNA binding"/>
    <property type="evidence" value="ECO:0007669"/>
    <property type="project" value="InterPro"/>
</dbReference>
<evidence type="ECO:0000256" key="1">
    <source>
        <dbReference type="ARBA" id="ARBA00007469"/>
    </source>
</evidence>
<dbReference type="AlphaFoldDB" id="A0A2W5L3W7"/>
<dbReference type="PANTHER" id="PTHR11240:SF22">
    <property type="entry name" value="RIBONUCLEASE T2"/>
    <property type="match status" value="1"/>
</dbReference>
<dbReference type="PROSITE" id="PS00531">
    <property type="entry name" value="RNASE_T2_2"/>
    <property type="match status" value="1"/>
</dbReference>
<accession>A0A2W5L3W7</accession>
<comment type="similarity">
    <text evidence="1 2">Belongs to the RNase T2 family.</text>
</comment>
<evidence type="ECO:0000313" key="5">
    <source>
        <dbReference type="Proteomes" id="UP000248597"/>
    </source>
</evidence>
<gene>
    <name evidence="4" type="ORF">DI569_05475</name>
</gene>
<dbReference type="EMBL" id="QFPJ01000009">
    <property type="protein sequence ID" value="PZQ23079.1"/>
    <property type="molecule type" value="Genomic_DNA"/>
</dbReference>
<comment type="caution">
    <text evidence="4">The sequence shown here is derived from an EMBL/GenBank/DDBJ whole genome shotgun (WGS) entry which is preliminary data.</text>
</comment>
<reference evidence="4 5" key="1">
    <citation type="submission" date="2017-08" db="EMBL/GenBank/DDBJ databases">
        <title>Infants hospitalized years apart are colonized by the same room-sourced microbial strains.</title>
        <authorList>
            <person name="Brooks B."/>
            <person name="Olm M.R."/>
            <person name="Firek B.A."/>
            <person name="Baker R."/>
            <person name="Thomas B.C."/>
            <person name="Morowitz M.J."/>
            <person name="Banfield J.F."/>
        </authorList>
    </citation>
    <scope>NUCLEOTIDE SEQUENCE [LARGE SCALE GENOMIC DNA]</scope>
    <source>
        <strain evidence="4">S2_005_003_R2_47</strain>
    </source>
</reference>
<evidence type="ECO:0000256" key="2">
    <source>
        <dbReference type="RuleBase" id="RU004328"/>
    </source>
</evidence>
<dbReference type="GO" id="GO:0006401">
    <property type="term" value="P:RNA catabolic process"/>
    <property type="evidence" value="ECO:0007669"/>
    <property type="project" value="TreeGrafter"/>
</dbReference>
<keyword evidence="3" id="KW-0732">Signal</keyword>
<dbReference type="PROSITE" id="PS00530">
    <property type="entry name" value="RNASE_T2_1"/>
    <property type="match status" value="1"/>
</dbReference>
<dbReference type="InterPro" id="IPR001568">
    <property type="entry name" value="RNase_T2-like"/>
</dbReference>
<dbReference type="InterPro" id="IPR018188">
    <property type="entry name" value="RNase_T2_His_AS_1"/>
</dbReference>
<feature type="chain" id="PRO_5015990753" evidence="3">
    <location>
        <begin position="24"/>
        <end position="243"/>
    </location>
</feature>
<dbReference type="InterPro" id="IPR033130">
    <property type="entry name" value="RNase_T2_His_AS_2"/>
</dbReference>
<proteinExistence type="inferred from homology"/>
<dbReference type="GO" id="GO:0033897">
    <property type="term" value="F:ribonuclease T2 activity"/>
    <property type="evidence" value="ECO:0007669"/>
    <property type="project" value="InterPro"/>
</dbReference>